<keyword evidence="2" id="KW-1185">Reference proteome</keyword>
<reference evidence="1" key="1">
    <citation type="journal article" date="2023" name="DNA Res.">
        <title>Chromosome-level genome assembly of Phrynocephalus forsythii using third-generation DNA sequencing and Hi-C analysis.</title>
        <authorList>
            <person name="Qi Y."/>
            <person name="Zhao W."/>
            <person name="Zhao Y."/>
            <person name="Niu C."/>
            <person name="Cao S."/>
            <person name="Zhang Y."/>
        </authorList>
    </citation>
    <scope>NUCLEOTIDE SEQUENCE</scope>
    <source>
        <tissue evidence="1">Muscle</tissue>
    </source>
</reference>
<evidence type="ECO:0000313" key="1">
    <source>
        <dbReference type="EMBL" id="KAJ7305704.1"/>
    </source>
</evidence>
<dbReference type="EMBL" id="JAPFRF010000021">
    <property type="protein sequence ID" value="KAJ7305704.1"/>
    <property type="molecule type" value="Genomic_DNA"/>
</dbReference>
<comment type="caution">
    <text evidence="1">The sequence shown here is derived from an EMBL/GenBank/DDBJ whole genome shotgun (WGS) entry which is preliminary data.</text>
</comment>
<gene>
    <name evidence="1" type="ORF">JRQ81_010070</name>
</gene>
<evidence type="ECO:0000313" key="2">
    <source>
        <dbReference type="Proteomes" id="UP001142489"/>
    </source>
</evidence>
<organism evidence="1 2">
    <name type="scientific">Phrynocephalus forsythii</name>
    <dbReference type="NCBI Taxonomy" id="171643"/>
    <lineage>
        <taxon>Eukaryota</taxon>
        <taxon>Metazoa</taxon>
        <taxon>Chordata</taxon>
        <taxon>Craniata</taxon>
        <taxon>Vertebrata</taxon>
        <taxon>Euteleostomi</taxon>
        <taxon>Lepidosauria</taxon>
        <taxon>Squamata</taxon>
        <taxon>Bifurcata</taxon>
        <taxon>Unidentata</taxon>
        <taxon>Episquamata</taxon>
        <taxon>Toxicofera</taxon>
        <taxon>Iguania</taxon>
        <taxon>Acrodonta</taxon>
        <taxon>Agamidae</taxon>
        <taxon>Agaminae</taxon>
        <taxon>Phrynocephalus</taxon>
    </lineage>
</organism>
<accession>A0A9Q0X7Y5</accession>
<dbReference type="AlphaFoldDB" id="A0A9Q0X7Y5"/>
<feature type="non-terminal residue" evidence="1">
    <location>
        <position position="54"/>
    </location>
</feature>
<proteinExistence type="predicted"/>
<dbReference type="Proteomes" id="UP001142489">
    <property type="component" value="Unassembled WGS sequence"/>
</dbReference>
<name>A0A9Q0X7Y5_9SAUR</name>
<protein>
    <submittedName>
        <fullName evidence="1">Uncharacterized protein</fullName>
    </submittedName>
</protein>
<sequence length="54" mass="6078">MTSSLPQLAGGVELGACEKEEEGIMAGAPFYQSHPFWMIYISRQQMNCERGQLR</sequence>